<gene>
    <name evidence="9" type="primary">pcm</name>
    <name evidence="10" type="ORF">GCM10025751_40170</name>
</gene>
<evidence type="ECO:0000313" key="11">
    <source>
        <dbReference type="Proteomes" id="UP001501729"/>
    </source>
</evidence>
<dbReference type="GO" id="GO:0032259">
    <property type="term" value="P:methylation"/>
    <property type="evidence" value="ECO:0007669"/>
    <property type="project" value="UniProtKB-KW"/>
</dbReference>
<dbReference type="GeneID" id="68614109"/>
<organism evidence="10 11">
    <name type="scientific">Haladaptatus pallidirubidus</name>
    <dbReference type="NCBI Taxonomy" id="1008152"/>
    <lineage>
        <taxon>Archaea</taxon>
        <taxon>Methanobacteriati</taxon>
        <taxon>Methanobacteriota</taxon>
        <taxon>Stenosarchaea group</taxon>
        <taxon>Halobacteria</taxon>
        <taxon>Halobacteriales</taxon>
        <taxon>Haladaptataceae</taxon>
        <taxon>Haladaptatus</taxon>
    </lineage>
</organism>
<comment type="function">
    <text evidence="7 9">Catalyzes the methyl esterification of L-isoaspartyl residues in peptides and proteins that result from spontaneous decomposition of normal L-aspartyl and L-asparaginyl residues. It plays a role in the repair and/or degradation of damaged proteins.</text>
</comment>
<dbReference type="InterPro" id="IPR029063">
    <property type="entry name" value="SAM-dependent_MTases_sf"/>
</dbReference>
<dbReference type="HAMAP" id="MF_00090">
    <property type="entry name" value="PIMT"/>
    <property type="match status" value="1"/>
</dbReference>
<comment type="subcellular location">
    <subcellularLocation>
        <location evidence="1 9">Cytoplasm</location>
    </subcellularLocation>
</comment>
<accession>A0AAV3UM71</accession>
<comment type="catalytic activity">
    <reaction evidence="8 9">
        <text>[protein]-L-isoaspartate + S-adenosyl-L-methionine = [protein]-L-isoaspartate alpha-methyl ester + S-adenosyl-L-homocysteine</text>
        <dbReference type="Rhea" id="RHEA:12705"/>
        <dbReference type="Rhea" id="RHEA-COMP:12143"/>
        <dbReference type="Rhea" id="RHEA-COMP:12144"/>
        <dbReference type="ChEBI" id="CHEBI:57856"/>
        <dbReference type="ChEBI" id="CHEBI:59789"/>
        <dbReference type="ChEBI" id="CHEBI:90596"/>
        <dbReference type="ChEBI" id="CHEBI:90598"/>
        <dbReference type="EC" id="2.1.1.77"/>
    </reaction>
</comment>
<name>A0AAV3UM71_9EURY</name>
<dbReference type="InterPro" id="IPR000682">
    <property type="entry name" value="PCMT"/>
</dbReference>
<dbReference type="EMBL" id="BAABKX010000015">
    <property type="protein sequence ID" value="GAA5057835.1"/>
    <property type="molecule type" value="Genomic_DNA"/>
</dbReference>
<dbReference type="GO" id="GO:0030091">
    <property type="term" value="P:protein repair"/>
    <property type="evidence" value="ECO:0007669"/>
    <property type="project" value="UniProtKB-UniRule"/>
</dbReference>
<evidence type="ECO:0000256" key="3">
    <source>
        <dbReference type="ARBA" id="ARBA00022490"/>
    </source>
</evidence>
<sequence length="222" mass="25052">MFDRGNDGFEDERESLVAQLADRDRIRHETTLNALRSVPRHEFVPRQRRREAYDDRPLPIGENQTISAPHMVAVMTDLLELSRGDRILEIGTGCGYHAAVTAEIVGSKNVFSVEYHESLAEATRDRFRRLAQSDRFDYDDISIRVGDGNGGWPENSPYDALYLTCAAPDFPPAVVEQVRPDGRLLAPLGDDPQELVLAEKRDDGSLSRESHGFVRFVPMQRT</sequence>
<dbReference type="GO" id="GO:0005737">
    <property type="term" value="C:cytoplasm"/>
    <property type="evidence" value="ECO:0007669"/>
    <property type="project" value="UniProtKB-SubCell"/>
</dbReference>
<evidence type="ECO:0000256" key="9">
    <source>
        <dbReference type="HAMAP-Rule" id="MF_00090"/>
    </source>
</evidence>
<dbReference type="AlphaFoldDB" id="A0AAV3UM71"/>
<dbReference type="Pfam" id="PF01135">
    <property type="entry name" value="PCMT"/>
    <property type="match status" value="1"/>
</dbReference>
<evidence type="ECO:0000256" key="1">
    <source>
        <dbReference type="ARBA" id="ARBA00004496"/>
    </source>
</evidence>
<keyword evidence="5 9" id="KW-0808">Transferase</keyword>
<dbReference type="PANTHER" id="PTHR11579:SF0">
    <property type="entry name" value="PROTEIN-L-ISOASPARTATE(D-ASPARTATE) O-METHYLTRANSFERASE"/>
    <property type="match status" value="1"/>
</dbReference>
<dbReference type="CDD" id="cd02440">
    <property type="entry name" value="AdoMet_MTases"/>
    <property type="match status" value="1"/>
</dbReference>
<evidence type="ECO:0000313" key="10">
    <source>
        <dbReference type="EMBL" id="GAA5057835.1"/>
    </source>
</evidence>
<keyword evidence="4 9" id="KW-0489">Methyltransferase</keyword>
<feature type="active site" evidence="9">
    <location>
        <position position="67"/>
    </location>
</feature>
<evidence type="ECO:0000256" key="4">
    <source>
        <dbReference type="ARBA" id="ARBA00022603"/>
    </source>
</evidence>
<comment type="similarity">
    <text evidence="2 9">Belongs to the methyltransferase superfamily. L-isoaspartyl/D-aspartyl protein methyltransferase family.</text>
</comment>
<dbReference type="NCBIfam" id="TIGR00080">
    <property type="entry name" value="pimt"/>
    <property type="match status" value="1"/>
</dbReference>
<evidence type="ECO:0000256" key="5">
    <source>
        <dbReference type="ARBA" id="ARBA00022679"/>
    </source>
</evidence>
<keyword evidence="3 9" id="KW-0963">Cytoplasm</keyword>
<comment type="caution">
    <text evidence="10">The sequence shown here is derived from an EMBL/GenBank/DDBJ whole genome shotgun (WGS) entry which is preliminary data.</text>
</comment>
<dbReference type="NCBIfam" id="NF001453">
    <property type="entry name" value="PRK00312.1"/>
    <property type="match status" value="1"/>
</dbReference>
<dbReference type="RefSeq" id="WP_227773872.1">
    <property type="nucleotide sequence ID" value="NZ_BAABKX010000015.1"/>
</dbReference>
<evidence type="ECO:0000256" key="7">
    <source>
        <dbReference type="ARBA" id="ARBA00025330"/>
    </source>
</evidence>
<evidence type="ECO:0000256" key="6">
    <source>
        <dbReference type="ARBA" id="ARBA00022691"/>
    </source>
</evidence>
<dbReference type="GO" id="GO:0004719">
    <property type="term" value="F:protein-L-isoaspartate (D-aspartate) O-methyltransferase activity"/>
    <property type="evidence" value="ECO:0007669"/>
    <property type="project" value="UniProtKB-UniRule"/>
</dbReference>
<protein>
    <recommendedName>
        <fullName evidence="9">Protein-L-isoaspartate O-methyltransferase</fullName>
        <ecNumber evidence="9">2.1.1.77</ecNumber>
    </recommendedName>
    <alternativeName>
        <fullName evidence="9">L-isoaspartyl protein carboxyl methyltransferase</fullName>
    </alternativeName>
    <alternativeName>
        <fullName evidence="9">Protein L-isoaspartyl methyltransferase</fullName>
    </alternativeName>
    <alternativeName>
        <fullName evidence="9">Protein-beta-aspartate methyltransferase</fullName>
        <shortName evidence="9">PIMT</shortName>
    </alternativeName>
</protein>
<proteinExistence type="inferred from homology"/>
<keyword evidence="11" id="KW-1185">Reference proteome</keyword>
<evidence type="ECO:0000256" key="2">
    <source>
        <dbReference type="ARBA" id="ARBA00005369"/>
    </source>
</evidence>
<reference evidence="10 11" key="1">
    <citation type="journal article" date="2019" name="Int. J. Syst. Evol. Microbiol.">
        <title>The Global Catalogue of Microorganisms (GCM) 10K type strain sequencing project: providing services to taxonomists for standard genome sequencing and annotation.</title>
        <authorList>
            <consortium name="The Broad Institute Genomics Platform"/>
            <consortium name="The Broad Institute Genome Sequencing Center for Infectious Disease"/>
            <person name="Wu L."/>
            <person name="Ma J."/>
        </authorList>
    </citation>
    <scope>NUCLEOTIDE SEQUENCE [LARGE SCALE GENOMIC DNA]</scope>
    <source>
        <strain evidence="10 11">JCM 17504</strain>
    </source>
</reference>
<evidence type="ECO:0000256" key="8">
    <source>
        <dbReference type="ARBA" id="ARBA00029295"/>
    </source>
</evidence>
<keyword evidence="6 9" id="KW-0949">S-adenosyl-L-methionine</keyword>
<dbReference type="PANTHER" id="PTHR11579">
    <property type="entry name" value="PROTEIN-L-ISOASPARTATE O-METHYLTRANSFERASE"/>
    <property type="match status" value="1"/>
</dbReference>
<dbReference type="Proteomes" id="UP001501729">
    <property type="component" value="Unassembled WGS sequence"/>
</dbReference>
<dbReference type="EC" id="2.1.1.77" evidence="9"/>
<dbReference type="Gene3D" id="3.40.50.150">
    <property type="entry name" value="Vaccinia Virus protein VP39"/>
    <property type="match status" value="1"/>
</dbReference>
<dbReference type="SUPFAM" id="SSF53335">
    <property type="entry name" value="S-adenosyl-L-methionine-dependent methyltransferases"/>
    <property type="match status" value="1"/>
</dbReference>